<keyword evidence="3" id="KW-0812">Transmembrane</keyword>
<organism evidence="4 5">
    <name type="scientific">Periweissella cryptocerci</name>
    <dbReference type="NCBI Taxonomy" id="2506420"/>
    <lineage>
        <taxon>Bacteria</taxon>
        <taxon>Bacillati</taxon>
        <taxon>Bacillota</taxon>
        <taxon>Bacilli</taxon>
        <taxon>Lactobacillales</taxon>
        <taxon>Lactobacillaceae</taxon>
        <taxon>Periweissella</taxon>
    </lineage>
</organism>
<dbReference type="GO" id="GO:0016787">
    <property type="term" value="F:hydrolase activity"/>
    <property type="evidence" value="ECO:0007669"/>
    <property type="project" value="UniProtKB-KW"/>
</dbReference>
<dbReference type="Gene3D" id="2.40.260.10">
    <property type="entry name" value="Sortase"/>
    <property type="match status" value="1"/>
</dbReference>
<evidence type="ECO:0000313" key="4">
    <source>
        <dbReference type="EMBL" id="QBO34968.1"/>
    </source>
</evidence>
<dbReference type="KEGG" id="wei:EQG49_00165"/>
<dbReference type="NCBIfam" id="TIGR01076">
    <property type="entry name" value="sortase_fam"/>
    <property type="match status" value="1"/>
</dbReference>
<gene>
    <name evidence="4" type="ORF">EQG49_00165</name>
</gene>
<proteinExistence type="predicted"/>
<evidence type="ECO:0000256" key="1">
    <source>
        <dbReference type="ARBA" id="ARBA00022801"/>
    </source>
</evidence>
<dbReference type="SUPFAM" id="SSF63817">
    <property type="entry name" value="Sortase"/>
    <property type="match status" value="1"/>
</dbReference>
<feature type="active site" description="Acyl-thioester intermediate" evidence="2">
    <location>
        <position position="232"/>
    </location>
</feature>
<keyword evidence="3" id="KW-0472">Membrane</keyword>
<dbReference type="CDD" id="cd05827">
    <property type="entry name" value="Sortase_C"/>
    <property type="match status" value="1"/>
</dbReference>
<dbReference type="RefSeq" id="WP_133362048.1">
    <property type="nucleotide sequence ID" value="NZ_CP037940.1"/>
</dbReference>
<reference evidence="5" key="1">
    <citation type="submission" date="2019-03" db="EMBL/GenBank/DDBJ databases">
        <title>Weissella sp. 26KH-42 Genome sequencing.</title>
        <authorList>
            <person name="Heo J."/>
            <person name="Kim S.-J."/>
            <person name="Kim J.-S."/>
            <person name="Hong S.-B."/>
            <person name="Kwon S.-W."/>
        </authorList>
    </citation>
    <scope>NUCLEOTIDE SEQUENCE [LARGE SCALE GENOMIC DNA]</scope>
    <source>
        <strain evidence="5">26KH-42</strain>
    </source>
</reference>
<feature type="transmembrane region" description="Helical" evidence="3">
    <location>
        <begin position="29"/>
        <end position="52"/>
    </location>
</feature>
<dbReference type="InterPro" id="IPR005754">
    <property type="entry name" value="Sortase"/>
</dbReference>
<keyword evidence="5" id="KW-1185">Reference proteome</keyword>
<dbReference type="AlphaFoldDB" id="A0A4P6YQT5"/>
<dbReference type="EMBL" id="CP037940">
    <property type="protein sequence ID" value="QBO34968.1"/>
    <property type="molecule type" value="Genomic_DNA"/>
</dbReference>
<keyword evidence="3" id="KW-1133">Transmembrane helix</keyword>
<evidence type="ECO:0000256" key="2">
    <source>
        <dbReference type="PIRSR" id="PIRSR605754-1"/>
    </source>
</evidence>
<dbReference type="InterPro" id="IPR023365">
    <property type="entry name" value="Sortase_dom-sf"/>
</dbReference>
<accession>A0A4P6YQT5</accession>
<sequence>MVKQNIALMTPEEKREYAKKLILKKKRKSLVATLMLITAVIVGMYPVVGYFINNHSNSYVVQKYDDSISRASKATLARQLTDARSYNIELFKRQASDSGGTQDKYMKSWYSKTYNNQTLLGYVEIPDINMKNLPIYKHTDLNTLDRGVGQFDTSSLPTGSDNTHSVLSGHSGVKTERLFSDVQTMKKGDVFYVHSLGKTFAYKVFEIEKVKPSQVDKTLIRKNQDIVTLLTCWPTGINTYRILVMGERVPIKVAEKVPTQVRNWFAYQYVIPAFLIVVMLVIGVLALRKKHKRKTLLVKGTSNYENQ</sequence>
<feature type="transmembrane region" description="Helical" evidence="3">
    <location>
        <begin position="264"/>
        <end position="287"/>
    </location>
</feature>
<evidence type="ECO:0000313" key="5">
    <source>
        <dbReference type="Proteomes" id="UP000292886"/>
    </source>
</evidence>
<dbReference type="NCBIfam" id="NF033745">
    <property type="entry name" value="class_C_sortase"/>
    <property type="match status" value="1"/>
</dbReference>
<feature type="active site" description="Proton donor/acceptor" evidence="2">
    <location>
        <position position="170"/>
    </location>
</feature>
<dbReference type="OrthoDB" id="1648028at2"/>
<evidence type="ECO:0000256" key="3">
    <source>
        <dbReference type="SAM" id="Phobius"/>
    </source>
</evidence>
<name>A0A4P6YQT5_9LACO</name>
<dbReference type="InterPro" id="IPR042002">
    <property type="entry name" value="Sortase_C"/>
</dbReference>
<dbReference type="Proteomes" id="UP000292886">
    <property type="component" value="Chromosome"/>
</dbReference>
<dbReference type="Pfam" id="PF04203">
    <property type="entry name" value="Sortase"/>
    <property type="match status" value="1"/>
</dbReference>
<protein>
    <submittedName>
        <fullName evidence="4">Class C sortase</fullName>
    </submittedName>
</protein>
<keyword evidence="1" id="KW-0378">Hydrolase</keyword>